<reference evidence="1 2" key="1">
    <citation type="submission" date="2020-02" db="EMBL/GenBank/DDBJ databases">
        <title>The whole genome sequence of CPCC 205119.</title>
        <authorList>
            <person name="Jiang Z."/>
        </authorList>
    </citation>
    <scope>NUCLEOTIDE SEQUENCE [LARGE SCALE GENOMIC DNA]</scope>
    <source>
        <strain evidence="1 2">CPCC 205119</strain>
    </source>
</reference>
<organism evidence="1 2">
    <name type="scientific">Goekera deserti</name>
    <dbReference type="NCBI Taxonomy" id="2497753"/>
    <lineage>
        <taxon>Bacteria</taxon>
        <taxon>Bacillati</taxon>
        <taxon>Actinomycetota</taxon>
        <taxon>Actinomycetes</taxon>
        <taxon>Geodermatophilales</taxon>
        <taxon>Geodermatophilaceae</taxon>
        <taxon>Goekera</taxon>
    </lineage>
</organism>
<dbReference type="InterPro" id="IPR023375">
    <property type="entry name" value="ADC_dom_sf"/>
</dbReference>
<dbReference type="Pfam" id="PF09844">
    <property type="entry name" value="DUF2071"/>
    <property type="match status" value="1"/>
</dbReference>
<protein>
    <submittedName>
        <fullName evidence="1">DUF2071 domain-containing protein</fullName>
    </submittedName>
</protein>
<dbReference type="AlphaFoldDB" id="A0A7K3W7P9"/>
<gene>
    <name evidence="1" type="ORF">G1H19_00090</name>
</gene>
<accession>A0A7K3W7P9</accession>
<name>A0A7K3W7P9_9ACTN</name>
<dbReference type="PANTHER" id="PTHR39186:SF1">
    <property type="entry name" value="DUF2071 DOMAIN-CONTAINING PROTEIN"/>
    <property type="match status" value="1"/>
</dbReference>
<evidence type="ECO:0000313" key="1">
    <source>
        <dbReference type="EMBL" id="NEL52417.1"/>
    </source>
</evidence>
<dbReference type="EMBL" id="JAAGWK010000001">
    <property type="protein sequence ID" value="NEL52417.1"/>
    <property type="molecule type" value="Genomic_DNA"/>
</dbReference>
<dbReference type="InterPro" id="IPR018644">
    <property type="entry name" value="DUF2071"/>
</dbReference>
<keyword evidence="2" id="KW-1185">Reference proteome</keyword>
<dbReference type="SUPFAM" id="SSF160104">
    <property type="entry name" value="Acetoacetate decarboxylase-like"/>
    <property type="match status" value="1"/>
</dbReference>
<sequence>MTASRQPAEPVTGTSPRPISRTVFTQGWRDATFLHWALEPDRVAPLLPAGTVPDTLDGVTYVGLIPFRMLRIGFLGAPGLPYLGSFAETNVRLYSVDERGRRGVVFRSLDADRLLPVLAARWVARLPYLWSRMRIRRDGSRISYTTQRRWPGPVGASSRIDVRIGERLTDPDPLARFLTGRWGLHERFLGRTAYWPNEHPEWPLHRAELLHLEEQLLAPAGLPGIAGAPDSVLYSPGVDVRFGPLSAR</sequence>
<dbReference type="RefSeq" id="WP_162393470.1">
    <property type="nucleotide sequence ID" value="NZ_JAABOZ010000009.1"/>
</dbReference>
<dbReference type="Proteomes" id="UP000470470">
    <property type="component" value="Unassembled WGS sequence"/>
</dbReference>
<dbReference type="PANTHER" id="PTHR39186">
    <property type="entry name" value="DUF2071 FAMILY PROTEIN"/>
    <property type="match status" value="1"/>
</dbReference>
<comment type="caution">
    <text evidence="1">The sequence shown here is derived from an EMBL/GenBank/DDBJ whole genome shotgun (WGS) entry which is preliminary data.</text>
</comment>
<evidence type="ECO:0000313" key="2">
    <source>
        <dbReference type="Proteomes" id="UP000470470"/>
    </source>
</evidence>
<proteinExistence type="predicted"/>